<dbReference type="InterPro" id="IPR027796">
    <property type="entry name" value="OTT_1508_deam-like"/>
</dbReference>
<evidence type="ECO:0000313" key="1">
    <source>
        <dbReference type="EMBL" id="KAK3366730.1"/>
    </source>
</evidence>
<dbReference type="PANTHER" id="PTHR42037:SF1">
    <property type="match status" value="1"/>
</dbReference>
<reference evidence="1" key="1">
    <citation type="journal article" date="2023" name="Mol. Phylogenet. Evol.">
        <title>Genome-scale phylogeny and comparative genomics of the fungal order Sordariales.</title>
        <authorList>
            <person name="Hensen N."/>
            <person name="Bonometti L."/>
            <person name="Westerberg I."/>
            <person name="Brannstrom I.O."/>
            <person name="Guillou S."/>
            <person name="Cros-Aarteil S."/>
            <person name="Calhoun S."/>
            <person name="Haridas S."/>
            <person name="Kuo A."/>
            <person name="Mondo S."/>
            <person name="Pangilinan J."/>
            <person name="Riley R."/>
            <person name="LaButti K."/>
            <person name="Andreopoulos B."/>
            <person name="Lipzen A."/>
            <person name="Chen C."/>
            <person name="Yan M."/>
            <person name="Daum C."/>
            <person name="Ng V."/>
            <person name="Clum A."/>
            <person name="Steindorff A."/>
            <person name="Ohm R.A."/>
            <person name="Martin F."/>
            <person name="Silar P."/>
            <person name="Natvig D.O."/>
            <person name="Lalanne C."/>
            <person name="Gautier V."/>
            <person name="Ament-Velasquez S.L."/>
            <person name="Kruys A."/>
            <person name="Hutchinson M.I."/>
            <person name="Powell A.J."/>
            <person name="Barry K."/>
            <person name="Miller A.N."/>
            <person name="Grigoriev I.V."/>
            <person name="Debuchy R."/>
            <person name="Gladieux P."/>
            <person name="Hiltunen Thoren M."/>
            <person name="Johannesson H."/>
        </authorList>
    </citation>
    <scope>NUCLEOTIDE SEQUENCE</scope>
    <source>
        <strain evidence="1">CBS 958.72</strain>
    </source>
</reference>
<organism evidence="1 2">
    <name type="scientific">Lasiosphaeria ovina</name>
    <dbReference type="NCBI Taxonomy" id="92902"/>
    <lineage>
        <taxon>Eukaryota</taxon>
        <taxon>Fungi</taxon>
        <taxon>Dikarya</taxon>
        <taxon>Ascomycota</taxon>
        <taxon>Pezizomycotina</taxon>
        <taxon>Sordariomycetes</taxon>
        <taxon>Sordariomycetidae</taxon>
        <taxon>Sordariales</taxon>
        <taxon>Lasiosphaeriaceae</taxon>
        <taxon>Lasiosphaeria</taxon>
    </lineage>
</organism>
<gene>
    <name evidence="1" type="ORF">B0T24DRAFT_580981</name>
</gene>
<accession>A0AAE0JZE2</accession>
<dbReference type="Pfam" id="PF14441">
    <property type="entry name" value="OTT_1508_deam"/>
    <property type="match status" value="1"/>
</dbReference>
<comment type="caution">
    <text evidence="1">The sequence shown here is derived from an EMBL/GenBank/DDBJ whole genome shotgun (WGS) entry which is preliminary data.</text>
</comment>
<dbReference type="Proteomes" id="UP001287356">
    <property type="component" value="Unassembled WGS sequence"/>
</dbReference>
<evidence type="ECO:0000313" key="2">
    <source>
        <dbReference type="Proteomes" id="UP001287356"/>
    </source>
</evidence>
<dbReference type="EMBL" id="JAULSN010000007">
    <property type="protein sequence ID" value="KAK3366730.1"/>
    <property type="molecule type" value="Genomic_DNA"/>
</dbReference>
<dbReference type="PANTHER" id="PTHR42037">
    <property type="match status" value="1"/>
</dbReference>
<reference evidence="1" key="2">
    <citation type="submission" date="2023-06" db="EMBL/GenBank/DDBJ databases">
        <authorList>
            <consortium name="Lawrence Berkeley National Laboratory"/>
            <person name="Haridas S."/>
            <person name="Hensen N."/>
            <person name="Bonometti L."/>
            <person name="Westerberg I."/>
            <person name="Brannstrom I.O."/>
            <person name="Guillou S."/>
            <person name="Cros-Aarteil S."/>
            <person name="Calhoun S."/>
            <person name="Kuo A."/>
            <person name="Mondo S."/>
            <person name="Pangilinan J."/>
            <person name="Riley R."/>
            <person name="Labutti K."/>
            <person name="Andreopoulos B."/>
            <person name="Lipzen A."/>
            <person name="Chen C."/>
            <person name="Yanf M."/>
            <person name="Daum C."/>
            <person name="Ng V."/>
            <person name="Clum A."/>
            <person name="Steindorff A."/>
            <person name="Ohm R."/>
            <person name="Martin F."/>
            <person name="Silar P."/>
            <person name="Natvig D."/>
            <person name="Lalanne C."/>
            <person name="Gautier V."/>
            <person name="Ament-Velasquez S.L."/>
            <person name="Kruys A."/>
            <person name="Hutchinson M.I."/>
            <person name="Powell A.J."/>
            <person name="Barry K."/>
            <person name="Miller A.N."/>
            <person name="Grigoriev I.V."/>
            <person name="Debuchy R."/>
            <person name="Gladieux P."/>
            <person name="Thoren M.H."/>
            <person name="Johannesson H."/>
        </authorList>
    </citation>
    <scope>NUCLEOTIDE SEQUENCE</scope>
    <source>
        <strain evidence="1">CBS 958.72</strain>
    </source>
</reference>
<keyword evidence="2" id="KW-1185">Reference proteome</keyword>
<dbReference type="AlphaFoldDB" id="A0AAE0JZE2"/>
<sequence>MLHEHGHEHDKIVEDVRAAAAEPEQEADTQTQHILQRPGRILPLSGKQMKMIRKRFGPSLVLLKSLNNICTRVDRTEAESPPPTSYQTLKQKFHTFVSKISQICDYGLNGSSFTSCAVLQEAEGVLYLLASNDRDTQELEDMRVKLISVLDILKENIVANAKDRESDDDLRDRLLRLVLAHNWLRVRSYLTALSAALRDCVAACNWDEPSEEKILKALTHLIEAIPNLESSEEADTKYIDKVVSLSKAIQDPQHSRAGRLMRQRAAADMRQNVACWSKMQHTAGRLVSYEHAVETLIIAHHIWGYNTDLFLNFDVKCLPSSARHPRPLKNNVETADTIIGRMAVPDQLRIYRDHAGQLQMFGLDDEIARQWKTEMRPYVHAEMNLLDWLRNTLGATKPYRFFKGWQYIGSSKPTCRLCRFYFDAVAPEVEIRKTHSNLYYNWRLPDIYQDEGGNGAHGNMSEAQMTQWRDVMNKIKGRVCEDALRLLKEKVSDKKEHDSNTFTFTDSIRESNSVVALGVRFRGFTVTET</sequence>
<proteinExistence type="predicted"/>
<name>A0AAE0JZE2_9PEZI</name>
<protein>
    <submittedName>
        <fullName evidence="1">Uncharacterized protein</fullName>
    </submittedName>
</protein>